<evidence type="ECO:0000313" key="4">
    <source>
        <dbReference type="Proteomes" id="UP001432322"/>
    </source>
</evidence>
<dbReference type="GO" id="GO:0004383">
    <property type="term" value="F:guanylate cyclase activity"/>
    <property type="evidence" value="ECO:0007669"/>
    <property type="project" value="TreeGrafter"/>
</dbReference>
<evidence type="ECO:0000256" key="1">
    <source>
        <dbReference type="ARBA" id="ARBA00022741"/>
    </source>
</evidence>
<dbReference type="GO" id="GO:0000166">
    <property type="term" value="F:nucleotide binding"/>
    <property type="evidence" value="ECO:0007669"/>
    <property type="project" value="UniProtKB-KW"/>
</dbReference>
<dbReference type="GO" id="GO:0004016">
    <property type="term" value="F:adenylate cyclase activity"/>
    <property type="evidence" value="ECO:0007669"/>
    <property type="project" value="TreeGrafter"/>
</dbReference>
<feature type="non-terminal residue" evidence="3">
    <location>
        <position position="1"/>
    </location>
</feature>
<dbReference type="PANTHER" id="PTHR11920:SF498">
    <property type="entry name" value="RECEPTOR-TYPE GUANYLATE CYCLASE GCY-8"/>
    <property type="match status" value="1"/>
</dbReference>
<dbReference type="GO" id="GO:0005886">
    <property type="term" value="C:plasma membrane"/>
    <property type="evidence" value="ECO:0007669"/>
    <property type="project" value="TreeGrafter"/>
</dbReference>
<protein>
    <recommendedName>
        <fullName evidence="5">Protein kinase</fullName>
    </recommendedName>
</protein>
<keyword evidence="4" id="KW-1185">Reference proteome</keyword>
<gene>
    <name evidence="3" type="ORF">PFISCL1PPCAC_3307</name>
</gene>
<evidence type="ECO:0000313" key="3">
    <source>
        <dbReference type="EMBL" id="GMT12010.1"/>
    </source>
</evidence>
<dbReference type="Proteomes" id="UP001432322">
    <property type="component" value="Unassembled WGS sequence"/>
</dbReference>
<dbReference type="EMBL" id="BTSY01000001">
    <property type="protein sequence ID" value="GMT12010.1"/>
    <property type="molecule type" value="Genomic_DNA"/>
</dbReference>
<name>A0AAV5V0M4_9BILA</name>
<dbReference type="InterPro" id="IPR050401">
    <property type="entry name" value="Cyclic_nucleotide_synthase"/>
</dbReference>
<evidence type="ECO:0008006" key="5">
    <source>
        <dbReference type="Google" id="ProtNLM"/>
    </source>
</evidence>
<dbReference type="PANTHER" id="PTHR11920">
    <property type="entry name" value="GUANYLYL CYCLASE"/>
    <property type="match status" value="1"/>
</dbReference>
<keyword evidence="1" id="KW-0547">Nucleotide-binding</keyword>
<feature type="non-terminal residue" evidence="3">
    <location>
        <position position="114"/>
    </location>
</feature>
<dbReference type="GO" id="GO:0001653">
    <property type="term" value="F:peptide receptor activity"/>
    <property type="evidence" value="ECO:0007669"/>
    <property type="project" value="TreeGrafter"/>
</dbReference>
<dbReference type="GO" id="GO:0007168">
    <property type="term" value="P:receptor guanylyl cyclase signaling pathway"/>
    <property type="evidence" value="ECO:0007669"/>
    <property type="project" value="TreeGrafter"/>
</dbReference>
<dbReference type="InterPro" id="IPR011009">
    <property type="entry name" value="Kinase-like_dom_sf"/>
</dbReference>
<dbReference type="AlphaFoldDB" id="A0AAV5V0M4"/>
<sequence length="114" mass="13750">CELYKESFSSRRRRQSLQVKVKSRQSLQRRKSRCRYVQRRPIIFNRADKSMFQQMKAAVHDNINPFLGICFNEKEEMLLVWKFCNRGTLQDIIYNDQIVFDNKFHGAFIRDIIG</sequence>
<proteinExistence type="predicted"/>
<accession>A0AAV5V0M4</accession>
<organism evidence="3 4">
    <name type="scientific">Pristionchus fissidentatus</name>
    <dbReference type="NCBI Taxonomy" id="1538716"/>
    <lineage>
        <taxon>Eukaryota</taxon>
        <taxon>Metazoa</taxon>
        <taxon>Ecdysozoa</taxon>
        <taxon>Nematoda</taxon>
        <taxon>Chromadorea</taxon>
        <taxon>Rhabditida</taxon>
        <taxon>Rhabditina</taxon>
        <taxon>Diplogasteromorpha</taxon>
        <taxon>Diplogasteroidea</taxon>
        <taxon>Neodiplogasteridae</taxon>
        <taxon>Pristionchus</taxon>
    </lineage>
</organism>
<reference evidence="3" key="1">
    <citation type="submission" date="2023-10" db="EMBL/GenBank/DDBJ databases">
        <title>Genome assembly of Pristionchus species.</title>
        <authorList>
            <person name="Yoshida K."/>
            <person name="Sommer R.J."/>
        </authorList>
    </citation>
    <scope>NUCLEOTIDE SEQUENCE</scope>
    <source>
        <strain evidence="3">RS5133</strain>
    </source>
</reference>
<evidence type="ECO:0000256" key="2">
    <source>
        <dbReference type="ARBA" id="ARBA00023239"/>
    </source>
</evidence>
<keyword evidence="2" id="KW-0456">Lyase</keyword>
<comment type="caution">
    <text evidence="3">The sequence shown here is derived from an EMBL/GenBank/DDBJ whole genome shotgun (WGS) entry which is preliminary data.</text>
</comment>
<dbReference type="SUPFAM" id="SSF56112">
    <property type="entry name" value="Protein kinase-like (PK-like)"/>
    <property type="match status" value="1"/>
</dbReference>
<dbReference type="Gene3D" id="1.10.510.10">
    <property type="entry name" value="Transferase(Phosphotransferase) domain 1"/>
    <property type="match status" value="1"/>
</dbReference>